<evidence type="ECO:0000256" key="1">
    <source>
        <dbReference type="SAM" id="Phobius"/>
    </source>
</evidence>
<gene>
    <name evidence="3" type="ORF">ENU78_07585</name>
</gene>
<dbReference type="InterPro" id="IPR027383">
    <property type="entry name" value="Znf_put"/>
</dbReference>
<evidence type="ECO:0000259" key="2">
    <source>
        <dbReference type="Pfam" id="PF13490"/>
    </source>
</evidence>
<dbReference type="EMBL" id="DTDV01000019">
    <property type="protein sequence ID" value="HGK24271.1"/>
    <property type="molecule type" value="Genomic_DNA"/>
</dbReference>
<accession>A0A7V3ZJS5</accession>
<comment type="caution">
    <text evidence="3">The sequence shown here is derived from an EMBL/GenBank/DDBJ whole genome shotgun (WGS) entry which is preliminary data.</text>
</comment>
<keyword evidence="1" id="KW-0812">Transmembrane</keyword>
<evidence type="ECO:0000313" key="3">
    <source>
        <dbReference type="EMBL" id="HGK24271.1"/>
    </source>
</evidence>
<proteinExistence type="predicted"/>
<dbReference type="AlphaFoldDB" id="A0A7V3ZJS5"/>
<keyword evidence="1" id="KW-1133">Transmembrane helix</keyword>
<reference evidence="3" key="1">
    <citation type="journal article" date="2020" name="mSystems">
        <title>Genome- and Community-Level Interaction Insights into Carbon Utilization and Element Cycling Functions of Hydrothermarchaeota in Hydrothermal Sediment.</title>
        <authorList>
            <person name="Zhou Z."/>
            <person name="Liu Y."/>
            <person name="Xu W."/>
            <person name="Pan J."/>
            <person name="Luo Z.H."/>
            <person name="Li M."/>
        </authorList>
    </citation>
    <scope>NUCLEOTIDE SEQUENCE [LARGE SCALE GENOMIC DNA]</scope>
    <source>
        <strain evidence="3">SpSt-70</strain>
    </source>
</reference>
<feature type="domain" description="Putative zinc-finger" evidence="2">
    <location>
        <begin position="3"/>
        <end position="36"/>
    </location>
</feature>
<protein>
    <submittedName>
        <fullName evidence="3">Anti-sigma factor</fullName>
    </submittedName>
</protein>
<keyword evidence="1" id="KW-0472">Membrane</keyword>
<dbReference type="OMA" id="WKRIFIV"/>
<sequence length="147" mass="17362">MHCKEVKRLLSAYIDGEISPEKKGEIEEHLSYCIDCKKELILLERLIKEIHNIPEMVPSEDFSEKLWIKMTLEGEKDGSFSIWKRIFIVLGTAVVFLGLIFIIQNYINQFLNKQNNNIYIYYELHGKMTNSTFTRENNLVDLVLFRE</sequence>
<dbReference type="Gene3D" id="1.10.10.1320">
    <property type="entry name" value="Anti-sigma factor, zinc-finger domain"/>
    <property type="match status" value="1"/>
</dbReference>
<feature type="transmembrane region" description="Helical" evidence="1">
    <location>
        <begin position="86"/>
        <end position="107"/>
    </location>
</feature>
<organism evidence="3">
    <name type="scientific">Dictyoglomus thermophilum</name>
    <dbReference type="NCBI Taxonomy" id="14"/>
    <lineage>
        <taxon>Bacteria</taxon>
        <taxon>Pseudomonadati</taxon>
        <taxon>Dictyoglomota</taxon>
        <taxon>Dictyoglomia</taxon>
        <taxon>Dictyoglomales</taxon>
        <taxon>Dictyoglomaceae</taxon>
        <taxon>Dictyoglomus</taxon>
    </lineage>
</organism>
<dbReference type="Pfam" id="PF13490">
    <property type="entry name" value="zf-HC2"/>
    <property type="match status" value="1"/>
</dbReference>
<dbReference type="InterPro" id="IPR041916">
    <property type="entry name" value="Anti_sigma_zinc_sf"/>
</dbReference>
<name>A0A7V3ZJS5_DICTH</name>